<comment type="caution">
    <text evidence="2">The sequence shown here is derived from an EMBL/GenBank/DDBJ whole genome shotgun (WGS) entry which is preliminary data.</text>
</comment>
<dbReference type="SUPFAM" id="SSF47095">
    <property type="entry name" value="HMG-box"/>
    <property type="match status" value="1"/>
</dbReference>
<dbReference type="Pfam" id="PF04690">
    <property type="entry name" value="YABBY"/>
    <property type="match status" value="1"/>
</dbReference>
<evidence type="ECO:0000259" key="1">
    <source>
        <dbReference type="Pfam" id="PF04690"/>
    </source>
</evidence>
<dbReference type="EMBL" id="JAAAJB010000098">
    <property type="protein sequence ID" value="KAG0266210.1"/>
    <property type="molecule type" value="Genomic_DNA"/>
</dbReference>
<protein>
    <recommendedName>
        <fullName evidence="1">YABBY protein C-terminal domain-containing protein</fullName>
    </recommendedName>
</protein>
<keyword evidence="3" id="KW-1185">Reference proteome</keyword>
<organism evidence="2 3">
    <name type="scientific">Actinomortierella ambigua</name>
    <dbReference type="NCBI Taxonomy" id="1343610"/>
    <lineage>
        <taxon>Eukaryota</taxon>
        <taxon>Fungi</taxon>
        <taxon>Fungi incertae sedis</taxon>
        <taxon>Mucoromycota</taxon>
        <taxon>Mortierellomycotina</taxon>
        <taxon>Mortierellomycetes</taxon>
        <taxon>Mortierellales</taxon>
        <taxon>Mortierellaceae</taxon>
        <taxon>Actinomortierella</taxon>
    </lineage>
</organism>
<accession>A0A9P6QFQ0</accession>
<reference evidence="2" key="1">
    <citation type="journal article" date="2020" name="Fungal Divers.">
        <title>Resolving the Mortierellaceae phylogeny through synthesis of multi-gene phylogenetics and phylogenomics.</title>
        <authorList>
            <person name="Vandepol N."/>
            <person name="Liber J."/>
            <person name="Desiro A."/>
            <person name="Na H."/>
            <person name="Kennedy M."/>
            <person name="Barry K."/>
            <person name="Grigoriev I.V."/>
            <person name="Miller A.N."/>
            <person name="O'Donnell K."/>
            <person name="Stajich J.E."/>
            <person name="Bonito G."/>
        </authorList>
    </citation>
    <scope>NUCLEOTIDE SEQUENCE</scope>
    <source>
        <strain evidence="2">BC1065</strain>
    </source>
</reference>
<dbReference type="AlphaFoldDB" id="A0A9P6QFQ0"/>
<name>A0A9P6QFQ0_9FUNG</name>
<sequence>MGHDSVTHLPNPFTHLPLHFFPHTLIYITMAKEKTTKKAGGKKLSPYNKFMKDQLSKVKAADTKLTHKEAFKKVAEMWKDAPENPNNAKSK</sequence>
<gene>
    <name evidence="2" type="ORF">DFQ27_009923</name>
</gene>
<evidence type="ECO:0000313" key="2">
    <source>
        <dbReference type="EMBL" id="KAG0266210.1"/>
    </source>
</evidence>
<dbReference type="CDD" id="cd00084">
    <property type="entry name" value="HMG-box_SF"/>
    <property type="match status" value="1"/>
</dbReference>
<dbReference type="OrthoDB" id="667577at2759"/>
<feature type="domain" description="YABBY protein C-terminal" evidence="1">
    <location>
        <begin position="45"/>
        <end position="85"/>
    </location>
</feature>
<dbReference type="Gene3D" id="1.10.30.10">
    <property type="entry name" value="High mobility group box domain"/>
    <property type="match status" value="1"/>
</dbReference>
<evidence type="ECO:0000313" key="3">
    <source>
        <dbReference type="Proteomes" id="UP000807716"/>
    </source>
</evidence>
<proteinExistence type="predicted"/>
<dbReference type="InterPro" id="IPR056775">
    <property type="entry name" value="YABBY_C"/>
</dbReference>
<dbReference type="InterPro" id="IPR036910">
    <property type="entry name" value="HMG_box_dom_sf"/>
</dbReference>
<dbReference type="Proteomes" id="UP000807716">
    <property type="component" value="Unassembled WGS sequence"/>
</dbReference>